<accession>A0A074WBF9</accession>
<dbReference type="InterPro" id="IPR001253">
    <property type="entry name" value="TIF_eIF-1A"/>
</dbReference>
<organism evidence="5 6">
    <name type="scientific">Aureobasidium namibiae CBS 147.97</name>
    <dbReference type="NCBI Taxonomy" id="1043004"/>
    <lineage>
        <taxon>Eukaryota</taxon>
        <taxon>Fungi</taxon>
        <taxon>Dikarya</taxon>
        <taxon>Ascomycota</taxon>
        <taxon>Pezizomycotina</taxon>
        <taxon>Dothideomycetes</taxon>
        <taxon>Dothideomycetidae</taxon>
        <taxon>Dothideales</taxon>
        <taxon>Saccotheciaceae</taxon>
        <taxon>Aureobasidium</taxon>
    </lineage>
</organism>
<name>A0A074WBF9_9PEZI</name>
<evidence type="ECO:0000256" key="1">
    <source>
        <dbReference type="ARBA" id="ARBA00007340"/>
    </source>
</evidence>
<dbReference type="SMART" id="SM00652">
    <property type="entry name" value="eIF1a"/>
    <property type="match status" value="1"/>
</dbReference>
<dbReference type="EMBL" id="KL584718">
    <property type="protein sequence ID" value="KEQ70283.1"/>
    <property type="molecule type" value="Genomic_DNA"/>
</dbReference>
<sequence>MPKPRRNLQATAEETMTPPSSLTPTQSLARVLQAAGNNLYRVELPPSSTLASDASKTLLVELPARFRSTIWIKRGGFVLVDTAAAGERENKLDGEIVNVVRNEKEWRKEKYWPKEFVQRISYADDDDSDEEESNVGRMPPSDSEDE</sequence>
<dbReference type="InterPro" id="IPR012340">
    <property type="entry name" value="NA-bd_OB-fold"/>
</dbReference>
<feature type="compositionally biased region" description="Acidic residues" evidence="3">
    <location>
        <begin position="123"/>
        <end position="133"/>
    </location>
</feature>
<feature type="compositionally biased region" description="Polar residues" evidence="3">
    <location>
        <begin position="8"/>
        <end position="23"/>
    </location>
</feature>
<protein>
    <submittedName>
        <fullName evidence="5">Putative eukaryotic translation initiation factor eIF1a-like protein</fullName>
    </submittedName>
</protein>
<dbReference type="Proteomes" id="UP000027730">
    <property type="component" value="Unassembled WGS sequence"/>
</dbReference>
<evidence type="ECO:0000256" key="2">
    <source>
        <dbReference type="ARBA" id="ARBA00022884"/>
    </source>
</evidence>
<dbReference type="PANTHER" id="PTHR21641:SF0">
    <property type="entry name" value="RNA-BINDING PROTEIN EIF1AD-RELATED"/>
    <property type="match status" value="1"/>
</dbReference>
<dbReference type="SUPFAM" id="SSF50249">
    <property type="entry name" value="Nucleic acid-binding proteins"/>
    <property type="match status" value="1"/>
</dbReference>
<dbReference type="GeneID" id="25415684"/>
<dbReference type="STRING" id="1043004.A0A074WBF9"/>
<dbReference type="GO" id="GO:0003723">
    <property type="term" value="F:RNA binding"/>
    <property type="evidence" value="ECO:0007669"/>
    <property type="project" value="UniProtKB-KW"/>
</dbReference>
<feature type="region of interest" description="Disordered" evidence="3">
    <location>
        <begin position="1"/>
        <end position="23"/>
    </location>
</feature>
<keyword evidence="5" id="KW-0648">Protein biosynthesis</keyword>
<proteinExistence type="inferred from homology"/>
<dbReference type="InterPro" id="IPR039294">
    <property type="entry name" value="EIF1AD"/>
</dbReference>
<keyword evidence="5" id="KW-0396">Initiation factor</keyword>
<dbReference type="RefSeq" id="XP_013424480.1">
    <property type="nucleotide sequence ID" value="XM_013569026.1"/>
</dbReference>
<feature type="domain" description="S1-like" evidence="4">
    <location>
        <begin position="26"/>
        <end position="99"/>
    </location>
</feature>
<dbReference type="PANTHER" id="PTHR21641">
    <property type="entry name" value="TRANSLATION INITIATION FACTOR-RELATED"/>
    <property type="match status" value="1"/>
</dbReference>
<gene>
    <name evidence="5" type="ORF">M436DRAFT_75593</name>
</gene>
<comment type="similarity">
    <text evidence="1">Belongs to the EIF1AD family.</text>
</comment>
<reference evidence="5 6" key="1">
    <citation type="journal article" date="2014" name="BMC Genomics">
        <title>Genome sequencing of four Aureobasidium pullulans varieties: biotechnological potential, stress tolerance, and description of new species.</title>
        <authorList>
            <person name="Gostin Ar C."/>
            <person name="Ohm R.A."/>
            <person name="Kogej T."/>
            <person name="Sonjak S."/>
            <person name="Turk M."/>
            <person name="Zajc J."/>
            <person name="Zalar P."/>
            <person name="Grube M."/>
            <person name="Sun H."/>
            <person name="Han J."/>
            <person name="Sharma A."/>
            <person name="Chiniquy J."/>
            <person name="Ngan C.Y."/>
            <person name="Lipzen A."/>
            <person name="Barry K."/>
            <person name="Grigoriev I.V."/>
            <person name="Gunde-Cimerman N."/>
        </authorList>
    </citation>
    <scope>NUCLEOTIDE SEQUENCE [LARGE SCALE GENOMIC DNA]</scope>
    <source>
        <strain evidence="5 6">CBS 147.97</strain>
    </source>
</reference>
<dbReference type="OrthoDB" id="1738325at2759"/>
<keyword evidence="2" id="KW-0694">RNA-binding</keyword>
<dbReference type="Pfam" id="PF01176">
    <property type="entry name" value="eIF-1a"/>
    <property type="match status" value="1"/>
</dbReference>
<dbReference type="GO" id="GO:0003743">
    <property type="term" value="F:translation initiation factor activity"/>
    <property type="evidence" value="ECO:0007669"/>
    <property type="project" value="UniProtKB-KW"/>
</dbReference>
<dbReference type="HOGENOM" id="CLU_106477_4_0_1"/>
<evidence type="ECO:0000313" key="6">
    <source>
        <dbReference type="Proteomes" id="UP000027730"/>
    </source>
</evidence>
<evidence type="ECO:0000259" key="4">
    <source>
        <dbReference type="Pfam" id="PF01176"/>
    </source>
</evidence>
<dbReference type="AlphaFoldDB" id="A0A074WBF9"/>
<feature type="region of interest" description="Disordered" evidence="3">
    <location>
        <begin position="122"/>
        <end position="146"/>
    </location>
</feature>
<evidence type="ECO:0000256" key="3">
    <source>
        <dbReference type="SAM" id="MobiDB-lite"/>
    </source>
</evidence>
<dbReference type="InterPro" id="IPR006196">
    <property type="entry name" value="RNA-binding_domain_S1_IF1"/>
</dbReference>
<evidence type="ECO:0000313" key="5">
    <source>
        <dbReference type="EMBL" id="KEQ70283.1"/>
    </source>
</evidence>
<dbReference type="GO" id="GO:0005634">
    <property type="term" value="C:nucleus"/>
    <property type="evidence" value="ECO:0007669"/>
    <property type="project" value="TreeGrafter"/>
</dbReference>
<dbReference type="Gene3D" id="2.40.50.140">
    <property type="entry name" value="Nucleic acid-binding proteins"/>
    <property type="match status" value="1"/>
</dbReference>
<keyword evidence="6" id="KW-1185">Reference proteome</keyword>